<feature type="compositionally biased region" description="Basic residues" evidence="1">
    <location>
        <begin position="30"/>
        <end position="44"/>
    </location>
</feature>
<dbReference type="VEuPathDB" id="PlasmoDB:C922_05579"/>
<evidence type="ECO:0000313" key="2">
    <source>
        <dbReference type="EMBL" id="EUD64043.1"/>
    </source>
</evidence>
<proteinExistence type="predicted"/>
<protein>
    <submittedName>
        <fullName evidence="2">Uncharacterized protein</fullName>
    </submittedName>
</protein>
<feature type="region of interest" description="Disordered" evidence="1">
    <location>
        <begin position="27"/>
        <end position="51"/>
    </location>
</feature>
<name>W6ZXN2_9APIC</name>
<dbReference type="AlphaFoldDB" id="W6ZXN2"/>
<accession>W6ZXN2</accession>
<dbReference type="EMBL" id="KI965561">
    <property type="protein sequence ID" value="EUD64043.1"/>
    <property type="molecule type" value="Genomic_DNA"/>
</dbReference>
<organism evidence="2 3">
    <name type="scientific">Plasmodium inui San Antonio 1</name>
    <dbReference type="NCBI Taxonomy" id="1237626"/>
    <lineage>
        <taxon>Eukaryota</taxon>
        <taxon>Sar</taxon>
        <taxon>Alveolata</taxon>
        <taxon>Apicomplexa</taxon>
        <taxon>Aconoidasida</taxon>
        <taxon>Haemosporida</taxon>
        <taxon>Plasmodiidae</taxon>
        <taxon>Plasmodium</taxon>
        <taxon>Plasmodium (Plasmodium)</taxon>
    </lineage>
</organism>
<evidence type="ECO:0000256" key="1">
    <source>
        <dbReference type="SAM" id="MobiDB-lite"/>
    </source>
</evidence>
<sequence length="84" mass="9943">MQPEWHLHSDMSSRKIFTIIEAKEHLRNDKGRKRRGDTRRKKNLHKENKERSSIVTMPLKTSIFIKEITHGRKSSECRKKGTSS</sequence>
<dbReference type="GeneID" id="20040853"/>
<dbReference type="RefSeq" id="XP_008819372.1">
    <property type="nucleotide sequence ID" value="XM_008821150.1"/>
</dbReference>
<reference evidence="2 3" key="1">
    <citation type="submission" date="2013-02" db="EMBL/GenBank/DDBJ databases">
        <title>The Genome Sequence of Plasmodium inui San Antonio 1.</title>
        <authorList>
            <consortium name="The Broad Institute Genome Sequencing Platform"/>
            <consortium name="The Broad Institute Genome Sequencing Center for Infectious Disease"/>
            <person name="Neafsey D."/>
            <person name="Cheeseman I."/>
            <person name="Volkman S."/>
            <person name="Adams J."/>
            <person name="Walker B."/>
            <person name="Young S.K."/>
            <person name="Zeng Q."/>
            <person name="Gargeya S."/>
            <person name="Fitzgerald M."/>
            <person name="Haas B."/>
            <person name="Abouelleil A."/>
            <person name="Alvarado L."/>
            <person name="Arachchi H.M."/>
            <person name="Berlin A.M."/>
            <person name="Chapman S.B."/>
            <person name="Dewar J."/>
            <person name="Goldberg J."/>
            <person name="Griggs A."/>
            <person name="Gujja S."/>
            <person name="Hansen M."/>
            <person name="Howarth C."/>
            <person name="Imamovic A."/>
            <person name="Larimer J."/>
            <person name="McCowan C."/>
            <person name="Murphy C."/>
            <person name="Neiman D."/>
            <person name="Pearson M."/>
            <person name="Priest M."/>
            <person name="Roberts A."/>
            <person name="Saif S."/>
            <person name="Shea T."/>
            <person name="Sisk P."/>
            <person name="Sykes S."/>
            <person name="Wortman J."/>
            <person name="Nusbaum C."/>
            <person name="Birren B."/>
        </authorList>
    </citation>
    <scope>NUCLEOTIDE SEQUENCE [LARGE SCALE GENOMIC DNA]</scope>
    <source>
        <strain evidence="2 3">San Antonio 1</strain>
    </source>
</reference>
<dbReference type="Proteomes" id="UP000030640">
    <property type="component" value="Unassembled WGS sequence"/>
</dbReference>
<keyword evidence="3" id="KW-1185">Reference proteome</keyword>
<gene>
    <name evidence="2" type="ORF">C922_05579</name>
</gene>
<evidence type="ECO:0000313" key="3">
    <source>
        <dbReference type="Proteomes" id="UP000030640"/>
    </source>
</evidence>